<evidence type="ECO:0000313" key="1">
    <source>
        <dbReference type="EMBL" id="KAJ8875235.1"/>
    </source>
</evidence>
<comment type="caution">
    <text evidence="1">The sequence shown here is derived from an EMBL/GenBank/DDBJ whole genome shotgun (WGS) entry which is preliminary data.</text>
</comment>
<dbReference type="Proteomes" id="UP001159363">
    <property type="component" value="Chromosome 8"/>
</dbReference>
<protein>
    <submittedName>
        <fullName evidence="1">Uncharacterized protein</fullName>
    </submittedName>
</protein>
<accession>A0ABQ9GT99</accession>
<dbReference type="EMBL" id="JARBHB010000009">
    <property type="protein sequence ID" value="KAJ8875235.1"/>
    <property type="molecule type" value="Genomic_DNA"/>
</dbReference>
<proteinExistence type="predicted"/>
<keyword evidence="2" id="KW-1185">Reference proteome</keyword>
<organism evidence="1 2">
    <name type="scientific">Dryococelus australis</name>
    <dbReference type="NCBI Taxonomy" id="614101"/>
    <lineage>
        <taxon>Eukaryota</taxon>
        <taxon>Metazoa</taxon>
        <taxon>Ecdysozoa</taxon>
        <taxon>Arthropoda</taxon>
        <taxon>Hexapoda</taxon>
        <taxon>Insecta</taxon>
        <taxon>Pterygota</taxon>
        <taxon>Neoptera</taxon>
        <taxon>Polyneoptera</taxon>
        <taxon>Phasmatodea</taxon>
        <taxon>Verophasmatodea</taxon>
        <taxon>Anareolatae</taxon>
        <taxon>Phasmatidae</taxon>
        <taxon>Eurycanthinae</taxon>
        <taxon>Dryococelus</taxon>
    </lineage>
</organism>
<name>A0ABQ9GT99_9NEOP</name>
<evidence type="ECO:0000313" key="2">
    <source>
        <dbReference type="Proteomes" id="UP001159363"/>
    </source>
</evidence>
<reference evidence="1 2" key="1">
    <citation type="submission" date="2023-02" db="EMBL/GenBank/DDBJ databases">
        <title>LHISI_Scaffold_Assembly.</title>
        <authorList>
            <person name="Stuart O.P."/>
            <person name="Cleave R."/>
            <person name="Magrath M.J.L."/>
            <person name="Mikheyev A.S."/>
        </authorList>
    </citation>
    <scope>NUCLEOTIDE SEQUENCE [LARGE SCALE GENOMIC DNA]</scope>
    <source>
        <strain evidence="1">Daus_M_001</strain>
        <tissue evidence="1">Leg muscle</tissue>
    </source>
</reference>
<sequence length="364" mass="40111">MLVKTVREWNVLREELVSVRGVSKFRKGVEKELVGMHCIHGEYSTGKYTNLRDVDNVAGIGLLRGSAALQLPAGSLSENNAGEASAYSGREENSGVHEEREIVPVLNGWRAKVALPRQSRVMRPDLPWLGVGETPLTRGRSIAEHIVRRAIALWEGGCISSEGKGLAQVLVPGLAFASDGAERREYRKVFSTHHNTFTAKVTQGEASIGRTNDALNLFALPYKCDAERSQQENSTSQLLLQRICPKQGREVTVKAHDKCVLRHEQHAAVGPGLNRPAGQLKLVCTEVKSGRKRREFLYRDADGMVNAFNIETGSSERLLADESLVSLAALRRLKLQLHPLRVGWTRATKVKNRVSDTGATNTHS</sequence>
<gene>
    <name evidence="1" type="ORF">PR048_023130</name>
</gene>